<dbReference type="InterPro" id="IPR020615">
    <property type="entry name" value="Thiolase_acyl_enz_int_AS"/>
</dbReference>
<dbReference type="PROSITE" id="PS00606">
    <property type="entry name" value="KS3_1"/>
    <property type="match status" value="1"/>
</dbReference>
<organism evidence="5 6">
    <name type="scientific">Sulfobacillus thermotolerans</name>
    <dbReference type="NCBI Taxonomy" id="338644"/>
    <lineage>
        <taxon>Bacteria</taxon>
        <taxon>Bacillati</taxon>
        <taxon>Bacillota</taxon>
        <taxon>Clostridia</taxon>
        <taxon>Eubacteriales</taxon>
        <taxon>Clostridiales Family XVII. Incertae Sedis</taxon>
        <taxon>Sulfobacillus</taxon>
    </lineage>
</organism>
<dbReference type="Pfam" id="PF02801">
    <property type="entry name" value="Ketoacyl-synt_C"/>
    <property type="match status" value="1"/>
</dbReference>
<dbReference type="InterPro" id="IPR020841">
    <property type="entry name" value="PKS_Beta-ketoAc_synthase_dom"/>
</dbReference>
<gene>
    <name evidence="5" type="ORF">BXT84_09600</name>
</gene>
<keyword evidence="6" id="KW-1185">Reference proteome</keyword>
<evidence type="ECO:0000313" key="6">
    <source>
        <dbReference type="Proteomes" id="UP000325292"/>
    </source>
</evidence>
<dbReference type="EMBL" id="CP019454">
    <property type="protein sequence ID" value="AUW94174.1"/>
    <property type="molecule type" value="Genomic_DNA"/>
</dbReference>
<proteinExistence type="inferred from homology"/>
<dbReference type="SMART" id="SM00825">
    <property type="entry name" value="PKS_KS"/>
    <property type="match status" value="1"/>
</dbReference>
<dbReference type="Proteomes" id="UP000325292">
    <property type="component" value="Chromosome"/>
</dbReference>
<name>A0ABM6RRV3_9FIRM</name>
<accession>A0ABM6RRV3</accession>
<dbReference type="InterPro" id="IPR014030">
    <property type="entry name" value="Ketoacyl_synth_N"/>
</dbReference>
<evidence type="ECO:0000259" key="4">
    <source>
        <dbReference type="PROSITE" id="PS52004"/>
    </source>
</evidence>
<evidence type="ECO:0000256" key="3">
    <source>
        <dbReference type="RuleBase" id="RU003694"/>
    </source>
</evidence>
<dbReference type="InterPro" id="IPR000794">
    <property type="entry name" value="Beta-ketoacyl_synthase"/>
</dbReference>
<dbReference type="Gene3D" id="3.40.47.10">
    <property type="match status" value="1"/>
</dbReference>
<dbReference type="PROSITE" id="PS52004">
    <property type="entry name" value="KS3_2"/>
    <property type="match status" value="1"/>
</dbReference>
<dbReference type="PANTHER" id="PTHR11712:SF336">
    <property type="entry name" value="3-OXOACYL-[ACYL-CARRIER-PROTEIN] SYNTHASE, MITOCHONDRIAL"/>
    <property type="match status" value="1"/>
</dbReference>
<feature type="domain" description="Ketosynthase family 3 (KS3)" evidence="4">
    <location>
        <begin position="1"/>
        <end position="405"/>
    </location>
</feature>
<protein>
    <recommendedName>
        <fullName evidence="4">Ketosynthase family 3 (KS3) domain-containing protein</fullName>
    </recommendedName>
</protein>
<dbReference type="SUPFAM" id="SSF53901">
    <property type="entry name" value="Thiolase-like"/>
    <property type="match status" value="2"/>
</dbReference>
<evidence type="ECO:0000313" key="5">
    <source>
        <dbReference type="EMBL" id="AUW94174.1"/>
    </source>
</evidence>
<keyword evidence="2 3" id="KW-0808">Transferase</keyword>
<reference evidence="5 6" key="1">
    <citation type="journal article" date="2019" name="Sci. Rep.">
        <title>Sulfobacillus thermotolerans: new insights into resistance and metabolic capacities of acidophilic chemolithotrophs.</title>
        <authorList>
            <person name="Panyushkina A.E."/>
            <person name="Babenko V.V."/>
            <person name="Nikitina A.S."/>
            <person name="Selezneva O.V."/>
            <person name="Tsaplina I.A."/>
            <person name="Letarova M.A."/>
            <person name="Kostryukova E.S."/>
            <person name="Letarov A.V."/>
        </authorList>
    </citation>
    <scope>NUCLEOTIDE SEQUENCE [LARGE SCALE GENOMIC DNA]</scope>
    <source>
        <strain evidence="5 6">Kr1</strain>
    </source>
</reference>
<dbReference type="CDD" id="cd00834">
    <property type="entry name" value="KAS_I_II"/>
    <property type="match status" value="1"/>
</dbReference>
<dbReference type="Pfam" id="PF00109">
    <property type="entry name" value="ketoacyl-synt"/>
    <property type="match status" value="1"/>
</dbReference>
<dbReference type="PANTHER" id="PTHR11712">
    <property type="entry name" value="POLYKETIDE SYNTHASE-RELATED"/>
    <property type="match status" value="1"/>
</dbReference>
<evidence type="ECO:0000256" key="2">
    <source>
        <dbReference type="ARBA" id="ARBA00022679"/>
    </source>
</evidence>
<dbReference type="InterPro" id="IPR018201">
    <property type="entry name" value="Ketoacyl_synth_AS"/>
</dbReference>
<evidence type="ECO:0000256" key="1">
    <source>
        <dbReference type="ARBA" id="ARBA00008467"/>
    </source>
</evidence>
<sequence length="408" mass="42936">MQIPVVTGMGIVSSLGLTTQDFWQQLLLGTQQISAVDWPFSPIQHPIWQSPITPHFDASQWIHHPKILKNSARFTLYALAAVAQALDQAALPTPPALRTAVIIGTSMGGVPELVDAQEQLAKGPQAVSARLMATVIPNMASAQIALLYGLHGPQLTLTNACASSIDALGLAARLIQSGSVDVAIAGGAETLINPVVGYSLFNAHALSQAASAQNASQPFDAHRTGFVMGEGAAILVLESYHHAQQRDAKIFGQVLGYASLADGYHVTSPEPSGTWEALAMRQALADAQRTPQDIDAIIAHGTSTVVGDRAEMRAMHDVYAYHHVPVTSIKGHLGHSMGASGAMSAIAALYALQDGILPPTVGTTELDPEVEFDLVQDKAKPFSLSTIQVNAFGFGGQNASIILSRLLG</sequence>
<comment type="similarity">
    <text evidence="1 3">Belongs to the thiolase-like superfamily. Beta-ketoacyl-ACP synthases family.</text>
</comment>
<dbReference type="PROSITE" id="PS00098">
    <property type="entry name" value="THIOLASE_1"/>
    <property type="match status" value="1"/>
</dbReference>
<dbReference type="InterPro" id="IPR014031">
    <property type="entry name" value="Ketoacyl_synth_C"/>
</dbReference>
<dbReference type="InterPro" id="IPR016039">
    <property type="entry name" value="Thiolase-like"/>
</dbReference>